<dbReference type="EMBL" id="DTGT01000271">
    <property type="protein sequence ID" value="HGH61363.1"/>
    <property type="molecule type" value="Genomic_DNA"/>
</dbReference>
<evidence type="ECO:0000313" key="1">
    <source>
        <dbReference type="EMBL" id="HGH61363.1"/>
    </source>
</evidence>
<proteinExistence type="predicted"/>
<accession>A0A7C4ASH4</accession>
<gene>
    <name evidence="1" type="ORF">ENV54_08705</name>
</gene>
<dbReference type="AlphaFoldDB" id="A0A7C4ASH4"/>
<reference evidence="1" key="1">
    <citation type="journal article" date="2020" name="mSystems">
        <title>Genome- and Community-Level Interaction Insights into Carbon Utilization and Element Cycling Functions of Hydrothermarchaeota in Hydrothermal Sediment.</title>
        <authorList>
            <person name="Zhou Z."/>
            <person name="Liu Y."/>
            <person name="Xu W."/>
            <person name="Pan J."/>
            <person name="Luo Z.H."/>
            <person name="Li M."/>
        </authorList>
    </citation>
    <scope>NUCLEOTIDE SEQUENCE [LARGE SCALE GENOMIC DNA]</scope>
    <source>
        <strain evidence="1">SpSt-769</strain>
    </source>
</reference>
<comment type="caution">
    <text evidence="1">The sequence shown here is derived from an EMBL/GenBank/DDBJ whole genome shotgun (WGS) entry which is preliminary data.</text>
</comment>
<sequence length="71" mass="8342">MASLFADFSNTYRRFVETFPKHPLAEELKNHIMKGKFPSENWLKANIKKMNDLMTPPWMNHPSQDSKDECA</sequence>
<name>A0A7C4ASH4_9BACT</name>
<protein>
    <submittedName>
        <fullName evidence="1">Uncharacterized protein</fullName>
    </submittedName>
</protein>
<organism evidence="1">
    <name type="scientific">Desulfomonile tiedjei</name>
    <dbReference type="NCBI Taxonomy" id="2358"/>
    <lineage>
        <taxon>Bacteria</taxon>
        <taxon>Pseudomonadati</taxon>
        <taxon>Thermodesulfobacteriota</taxon>
        <taxon>Desulfomonilia</taxon>
        <taxon>Desulfomonilales</taxon>
        <taxon>Desulfomonilaceae</taxon>
        <taxon>Desulfomonile</taxon>
    </lineage>
</organism>